<reference evidence="4 5" key="1">
    <citation type="submission" date="2016-10" db="EMBL/GenBank/DDBJ databases">
        <title>The Draft Genome Sequence of Actinokineospora bangkokensis 44EHWT reveals the biosynthetic pathway of antifungal compounds Thailandins with unusual extender unit butylmalonyl-CoA.</title>
        <authorList>
            <person name="Greule A."/>
            <person name="Intra B."/>
            <person name="Flemming S."/>
            <person name="Rommel M.G."/>
            <person name="Panbangred W."/>
            <person name="Bechthold A."/>
        </authorList>
    </citation>
    <scope>NUCLEOTIDE SEQUENCE [LARGE SCALE GENOMIC DNA]</scope>
    <source>
        <strain evidence="4 5">44EHW</strain>
    </source>
</reference>
<evidence type="ECO:0000313" key="4">
    <source>
        <dbReference type="EMBL" id="OLR91860.1"/>
    </source>
</evidence>
<keyword evidence="2" id="KW-0560">Oxidoreductase</keyword>
<dbReference type="Proteomes" id="UP000186040">
    <property type="component" value="Unassembled WGS sequence"/>
</dbReference>
<dbReference type="InterPro" id="IPR051122">
    <property type="entry name" value="SDR_DHRS6-like"/>
</dbReference>
<dbReference type="SUPFAM" id="SSF51735">
    <property type="entry name" value="NAD(P)-binding Rossmann-fold domains"/>
    <property type="match status" value="1"/>
</dbReference>
<dbReference type="EMBL" id="MKQR01000018">
    <property type="protein sequence ID" value="OLR91860.1"/>
    <property type="molecule type" value="Genomic_DNA"/>
</dbReference>
<dbReference type="SMART" id="SM00822">
    <property type="entry name" value="PKS_KR"/>
    <property type="match status" value="1"/>
</dbReference>
<dbReference type="InterPro" id="IPR057326">
    <property type="entry name" value="KR_dom"/>
</dbReference>
<comment type="similarity">
    <text evidence="1">Belongs to the short-chain dehydrogenases/reductases (SDR) family.</text>
</comment>
<protein>
    <submittedName>
        <fullName evidence="4">Oxidoreductase</fullName>
    </submittedName>
</protein>
<dbReference type="InterPro" id="IPR020904">
    <property type="entry name" value="Sc_DH/Rdtase_CS"/>
</dbReference>
<evidence type="ECO:0000259" key="3">
    <source>
        <dbReference type="SMART" id="SM00822"/>
    </source>
</evidence>
<name>A0A1Q9LIM9_9PSEU</name>
<dbReference type="CDD" id="cd05233">
    <property type="entry name" value="SDR_c"/>
    <property type="match status" value="1"/>
</dbReference>
<dbReference type="GO" id="GO:0016491">
    <property type="term" value="F:oxidoreductase activity"/>
    <property type="evidence" value="ECO:0007669"/>
    <property type="project" value="UniProtKB-KW"/>
</dbReference>
<proteinExistence type="inferred from homology"/>
<comment type="caution">
    <text evidence="4">The sequence shown here is derived from an EMBL/GenBank/DDBJ whole genome shotgun (WGS) entry which is preliminary data.</text>
</comment>
<evidence type="ECO:0000256" key="2">
    <source>
        <dbReference type="ARBA" id="ARBA00023002"/>
    </source>
</evidence>
<evidence type="ECO:0000256" key="1">
    <source>
        <dbReference type="ARBA" id="ARBA00006484"/>
    </source>
</evidence>
<dbReference type="AlphaFoldDB" id="A0A1Q9LIM9"/>
<dbReference type="PRINTS" id="PR00080">
    <property type="entry name" value="SDRFAMILY"/>
</dbReference>
<gene>
    <name evidence="4" type="ORF">BJP25_23780</name>
</gene>
<keyword evidence="5" id="KW-1185">Reference proteome</keyword>
<dbReference type="PRINTS" id="PR00081">
    <property type="entry name" value="GDHRDH"/>
</dbReference>
<dbReference type="Gene3D" id="3.40.50.720">
    <property type="entry name" value="NAD(P)-binding Rossmann-like Domain"/>
    <property type="match status" value="1"/>
</dbReference>
<dbReference type="Pfam" id="PF13561">
    <property type="entry name" value="adh_short_C2"/>
    <property type="match status" value="1"/>
</dbReference>
<dbReference type="OrthoDB" id="9803333at2"/>
<dbReference type="PANTHER" id="PTHR43477">
    <property type="entry name" value="DIHYDROANTICAPSIN 7-DEHYDROGENASE"/>
    <property type="match status" value="1"/>
</dbReference>
<dbReference type="FunFam" id="3.40.50.720:FF:000084">
    <property type="entry name" value="Short-chain dehydrogenase reductase"/>
    <property type="match status" value="1"/>
</dbReference>
<dbReference type="STRING" id="1193682.BJP25_23780"/>
<sequence length="244" mass="24729">MGALDGKVAVVTGGSSGIGLAIARAYLAEGARVFVTGRRRPQLDAVEAELGTGVTALTCDVSRLNDLDALYATVAEQAGRVDVLVANAGIGIAAPLGEITEEQFDAMFATNVKGSVFTVQKALPLLAPGASIILLGSTAATRPESVLPVYGATKAAIRNLARGFAHSAKARQFRINVLSPGATRTPGLLDLLTPADLTAAESVIPLGRLADPTEIATAAVFLASDASSFVNGADLAADGGYAQV</sequence>
<organism evidence="4 5">
    <name type="scientific">Actinokineospora bangkokensis</name>
    <dbReference type="NCBI Taxonomy" id="1193682"/>
    <lineage>
        <taxon>Bacteria</taxon>
        <taxon>Bacillati</taxon>
        <taxon>Actinomycetota</taxon>
        <taxon>Actinomycetes</taxon>
        <taxon>Pseudonocardiales</taxon>
        <taxon>Pseudonocardiaceae</taxon>
        <taxon>Actinokineospora</taxon>
    </lineage>
</organism>
<evidence type="ECO:0000313" key="5">
    <source>
        <dbReference type="Proteomes" id="UP000186040"/>
    </source>
</evidence>
<dbReference type="InterPro" id="IPR002347">
    <property type="entry name" value="SDR_fam"/>
</dbReference>
<dbReference type="PROSITE" id="PS00061">
    <property type="entry name" value="ADH_SHORT"/>
    <property type="match status" value="1"/>
</dbReference>
<dbReference type="RefSeq" id="WP_075976265.1">
    <property type="nucleotide sequence ID" value="NZ_MKQR01000018.1"/>
</dbReference>
<dbReference type="InterPro" id="IPR036291">
    <property type="entry name" value="NAD(P)-bd_dom_sf"/>
</dbReference>
<dbReference type="PANTHER" id="PTHR43477:SF1">
    <property type="entry name" value="DIHYDROANTICAPSIN 7-DEHYDROGENASE"/>
    <property type="match status" value="1"/>
</dbReference>
<accession>A0A1Q9LIM9</accession>
<feature type="domain" description="Ketoreductase" evidence="3">
    <location>
        <begin position="7"/>
        <end position="185"/>
    </location>
</feature>